<proteinExistence type="predicted"/>
<accession>A0ABQ0NAT4</accession>
<comment type="caution">
    <text evidence="2">The sequence shown here is derived from an EMBL/GenBank/DDBJ whole genome shotgun (WGS) entry which is preliminary data.</text>
</comment>
<evidence type="ECO:0000313" key="2">
    <source>
        <dbReference type="EMBL" id="GBF02161.1"/>
    </source>
</evidence>
<gene>
    <name evidence="2" type="ORF">LPPLD21_01702</name>
</gene>
<dbReference type="Proteomes" id="UP000236162">
    <property type="component" value="Unassembled WGS sequence"/>
</dbReference>
<dbReference type="EMBL" id="BDOR01000008">
    <property type="protein sequence ID" value="GBF02161.1"/>
    <property type="molecule type" value="Genomic_DNA"/>
</dbReference>
<keyword evidence="3" id="KW-1185">Reference proteome</keyword>
<keyword evidence="1" id="KW-0472">Membrane</keyword>
<organism evidence="2 3">
    <name type="scientific">Lactiplantibacillus paraplantarum</name>
    <dbReference type="NCBI Taxonomy" id="60520"/>
    <lineage>
        <taxon>Bacteria</taxon>
        <taxon>Bacillati</taxon>
        <taxon>Bacillota</taxon>
        <taxon>Bacilli</taxon>
        <taxon>Lactobacillales</taxon>
        <taxon>Lactobacillaceae</taxon>
        <taxon>Lactiplantibacillus</taxon>
    </lineage>
</organism>
<evidence type="ECO:0000256" key="1">
    <source>
        <dbReference type="SAM" id="Phobius"/>
    </source>
</evidence>
<protein>
    <submittedName>
        <fullName evidence="2">Uncharacterized protein</fullName>
    </submittedName>
</protein>
<reference evidence="2 3" key="1">
    <citation type="submission" date="2017-04" db="EMBL/GenBank/DDBJ databases">
        <title>In vitro and in silico characterization of Lactobacillus paraplantarum D2-1, a starter culture for soymilk fermentation.</title>
        <authorList>
            <person name="Endo A."/>
            <person name="Sasaki F."/>
            <person name="Maeno S."/>
            <person name="Kanesaki Y."/>
            <person name="Kubota E."/>
            <person name="Torres G.A."/>
            <person name="Tomita S."/>
            <person name="Nakagawa J."/>
        </authorList>
    </citation>
    <scope>NUCLEOTIDE SEQUENCE [LARGE SCALE GENOMIC DNA]</scope>
    <source>
        <strain evidence="2 3">D2-1</strain>
    </source>
</reference>
<keyword evidence="1" id="KW-1133">Transmembrane helix</keyword>
<feature type="transmembrane region" description="Helical" evidence="1">
    <location>
        <begin position="12"/>
        <end position="34"/>
    </location>
</feature>
<sequence length="35" mass="3911">MTIKDLLADWVAWTAVCFVVVGGIKLFVVVLGWLF</sequence>
<name>A0ABQ0NAT4_9LACO</name>
<keyword evidence="1" id="KW-0812">Transmembrane</keyword>
<evidence type="ECO:0000313" key="3">
    <source>
        <dbReference type="Proteomes" id="UP000236162"/>
    </source>
</evidence>